<dbReference type="GO" id="GO:0030170">
    <property type="term" value="F:pyridoxal phosphate binding"/>
    <property type="evidence" value="ECO:0007669"/>
    <property type="project" value="UniProtKB-UniRule"/>
</dbReference>
<dbReference type="AlphaFoldDB" id="A0A5C7A4X2"/>
<evidence type="ECO:0000256" key="1">
    <source>
        <dbReference type="ARBA" id="ARBA00022898"/>
    </source>
</evidence>
<dbReference type="Proteomes" id="UP000321903">
    <property type="component" value="Unassembled WGS sequence"/>
</dbReference>
<dbReference type="FunFam" id="3.20.20.10:FF:000018">
    <property type="entry name" value="Pyridoxal phosphate homeostasis protein"/>
    <property type="match status" value="1"/>
</dbReference>
<accession>A0A5C7A4X2</accession>
<dbReference type="PIRSF" id="PIRSF004848">
    <property type="entry name" value="YBL036c_PLPDEIII"/>
    <property type="match status" value="1"/>
</dbReference>
<comment type="cofactor">
    <cofactor evidence="3">
        <name>pyridoxal 5'-phosphate</name>
        <dbReference type="ChEBI" id="CHEBI:597326"/>
    </cofactor>
</comment>
<dbReference type="EMBL" id="VORZ01000001">
    <property type="protein sequence ID" value="TXD98529.1"/>
    <property type="molecule type" value="Genomic_DNA"/>
</dbReference>
<dbReference type="CDD" id="cd00635">
    <property type="entry name" value="PLPDE_III_YBL036c_like"/>
    <property type="match status" value="1"/>
</dbReference>
<feature type="domain" description="Alanine racemase N-terminal" evidence="5">
    <location>
        <begin position="23"/>
        <end position="241"/>
    </location>
</feature>
<keyword evidence="1 2" id="KW-0663">Pyridoxal phosphate</keyword>
<dbReference type="Gene3D" id="3.20.20.10">
    <property type="entry name" value="Alanine racemase"/>
    <property type="match status" value="1"/>
</dbReference>
<dbReference type="InterPro" id="IPR029066">
    <property type="entry name" value="PLP-binding_barrel"/>
</dbReference>
<dbReference type="HAMAP" id="MF_02087">
    <property type="entry name" value="PLP_homeostasis"/>
    <property type="match status" value="1"/>
</dbReference>
<evidence type="ECO:0000256" key="2">
    <source>
        <dbReference type="HAMAP-Rule" id="MF_02087"/>
    </source>
</evidence>
<evidence type="ECO:0000256" key="4">
    <source>
        <dbReference type="RuleBase" id="RU004514"/>
    </source>
</evidence>
<comment type="caution">
    <text evidence="6">The sequence shown here is derived from an EMBL/GenBank/DDBJ whole genome shotgun (WGS) entry which is preliminary data.</text>
</comment>
<dbReference type="PANTHER" id="PTHR10146:SF14">
    <property type="entry name" value="PYRIDOXAL PHOSPHATE HOMEOSTASIS PROTEIN"/>
    <property type="match status" value="1"/>
</dbReference>
<name>A0A5C7A4X2_9GAMM</name>
<comment type="function">
    <text evidence="2">Pyridoxal 5'-phosphate (PLP)-binding protein, which is involved in PLP homeostasis.</text>
</comment>
<dbReference type="SUPFAM" id="SSF51419">
    <property type="entry name" value="PLP-binding barrel"/>
    <property type="match status" value="1"/>
</dbReference>
<evidence type="ECO:0000313" key="6">
    <source>
        <dbReference type="EMBL" id="TXD98529.1"/>
    </source>
</evidence>
<comment type="similarity">
    <text evidence="2 4">Belongs to the pyridoxal phosphate-binding protein YggS/PROSC family.</text>
</comment>
<dbReference type="OrthoDB" id="9804072at2"/>
<sequence length="256" mass="29153">MIPKPLYHKAETIKELSANFADIEQRIQLACQRANRNVDSVRLLPVTKTVDEQVMRMAFELGFNYFGENKVQEALEKSDSMVDLPIEWSVIGHLQTNKVKYIARFATEFQALGSLKVAEKLQERLEIENRSMTVLIQVNTSNEDSKYGLHPTEVAQFIEQIKSFDRLQVKGLMTLALLSNNTEKVRECFILLRQLRDGLKENLPAHMCMDELSMGMSGDFEIAIEEGATIVRIGQALFGARTLPDSHYWPEVSDTL</sequence>
<gene>
    <name evidence="6" type="ORF">ES754_06420</name>
</gene>
<dbReference type="Pfam" id="PF01168">
    <property type="entry name" value="Ala_racemase_N"/>
    <property type="match status" value="1"/>
</dbReference>
<evidence type="ECO:0000259" key="5">
    <source>
        <dbReference type="Pfam" id="PF01168"/>
    </source>
</evidence>
<reference evidence="6 7" key="1">
    <citation type="submission" date="2019-08" db="EMBL/GenBank/DDBJ databases">
        <title>Genome sequence of Psychrobacter frigidicola ACAM304 (type strain).</title>
        <authorList>
            <person name="Bowman J.P."/>
        </authorList>
    </citation>
    <scope>NUCLEOTIDE SEQUENCE [LARGE SCALE GENOMIC DNA]</scope>
    <source>
        <strain evidence="6 7">ACAM 304</strain>
    </source>
</reference>
<protein>
    <recommendedName>
        <fullName evidence="2">Pyridoxal phosphate homeostasis protein</fullName>
        <shortName evidence="2">PLP homeostasis protein</shortName>
    </recommendedName>
</protein>
<dbReference type="PANTHER" id="PTHR10146">
    <property type="entry name" value="PROLINE SYNTHETASE CO-TRANSCRIBED BACTERIAL HOMOLOG PROTEIN"/>
    <property type="match status" value="1"/>
</dbReference>
<evidence type="ECO:0000313" key="7">
    <source>
        <dbReference type="Proteomes" id="UP000321903"/>
    </source>
</evidence>
<dbReference type="NCBIfam" id="TIGR00044">
    <property type="entry name" value="YggS family pyridoxal phosphate-dependent enzyme"/>
    <property type="match status" value="1"/>
</dbReference>
<proteinExistence type="inferred from homology"/>
<evidence type="ECO:0000256" key="3">
    <source>
        <dbReference type="PIRSR" id="PIRSR004848-1"/>
    </source>
</evidence>
<dbReference type="RefSeq" id="WP_147223078.1">
    <property type="nucleotide sequence ID" value="NZ_CAJGYY010000001.1"/>
</dbReference>
<dbReference type="InterPro" id="IPR011078">
    <property type="entry name" value="PyrdxlP_homeostasis"/>
</dbReference>
<organism evidence="6 7">
    <name type="scientific">Psychrobacter frigidicola</name>
    <dbReference type="NCBI Taxonomy" id="45611"/>
    <lineage>
        <taxon>Bacteria</taxon>
        <taxon>Pseudomonadati</taxon>
        <taxon>Pseudomonadota</taxon>
        <taxon>Gammaproteobacteria</taxon>
        <taxon>Moraxellales</taxon>
        <taxon>Moraxellaceae</taxon>
        <taxon>Psychrobacter</taxon>
    </lineage>
</organism>
<keyword evidence="7" id="KW-1185">Reference proteome</keyword>
<dbReference type="InterPro" id="IPR001608">
    <property type="entry name" value="Ala_racemase_N"/>
</dbReference>
<feature type="modified residue" description="N6-(pyridoxal phosphate)lysine" evidence="2 3">
    <location>
        <position position="48"/>
    </location>
</feature>